<keyword evidence="6 7" id="KW-0472">Membrane</keyword>
<feature type="transmembrane region" description="Helical" evidence="7">
    <location>
        <begin position="21"/>
        <end position="44"/>
    </location>
</feature>
<dbReference type="InterPro" id="IPR050360">
    <property type="entry name" value="MFS_Sugar_Transporters"/>
</dbReference>
<dbReference type="GO" id="GO:0016020">
    <property type="term" value="C:membrane"/>
    <property type="evidence" value="ECO:0007669"/>
    <property type="project" value="UniProtKB-SubCell"/>
</dbReference>
<proteinExistence type="inferred from homology"/>
<dbReference type="InterPro" id="IPR036259">
    <property type="entry name" value="MFS_trans_sf"/>
</dbReference>
<dbReference type="OrthoDB" id="6612291at2759"/>
<dbReference type="PANTHER" id="PTHR48022:SF17">
    <property type="entry name" value="HEXOSE TRANSPORTER"/>
    <property type="match status" value="1"/>
</dbReference>
<evidence type="ECO:0000313" key="10">
    <source>
        <dbReference type="Proteomes" id="UP000297299"/>
    </source>
</evidence>
<dbReference type="SUPFAM" id="SSF103473">
    <property type="entry name" value="MFS general substrate transporter"/>
    <property type="match status" value="1"/>
</dbReference>
<dbReference type="Proteomes" id="UP000297299">
    <property type="component" value="Unassembled WGS sequence"/>
</dbReference>
<dbReference type="AlphaFoldDB" id="A0A4Y8D753"/>
<dbReference type="InterPro" id="IPR003663">
    <property type="entry name" value="Sugar/inositol_transpt"/>
</dbReference>
<comment type="similarity">
    <text evidence="2">Belongs to the major facilitator superfamily. Sugar transporter (TC 2.A.1.1) family.</text>
</comment>
<feature type="domain" description="Major facilitator superfamily (MFS) profile" evidence="8">
    <location>
        <begin position="33"/>
        <end position="191"/>
    </location>
</feature>
<dbReference type="PROSITE" id="PS50850">
    <property type="entry name" value="MFS"/>
    <property type="match status" value="1"/>
</dbReference>
<evidence type="ECO:0000256" key="7">
    <source>
        <dbReference type="SAM" id="Phobius"/>
    </source>
</evidence>
<dbReference type="EMBL" id="PHWZ01000117">
    <property type="protein sequence ID" value="TEY69060.1"/>
    <property type="molecule type" value="Genomic_DNA"/>
</dbReference>
<dbReference type="Gene3D" id="1.20.1250.20">
    <property type="entry name" value="MFS general substrate transporter like domains"/>
    <property type="match status" value="1"/>
</dbReference>
<keyword evidence="4 7" id="KW-0812">Transmembrane</keyword>
<sequence>MFTKTKRGKFSLKGIGIKKPEGVAGSSAFAILVDLFVAFGGLLFRYDTGTIGGIITMRYWLDIFSTGYIDPKTGQLGITSSESSLIMSILSAGTLFGALFAAPVADWTGRRIALWIGLCVFAFGVILQTASVDIPLLVAGRFFAGFGVGMVSMLVPLYQSVGAYQLAITIGLLLAAVIDNATKDLDNTGSY</sequence>
<feature type="transmembrane region" description="Helical" evidence="7">
    <location>
        <begin position="161"/>
        <end position="178"/>
    </location>
</feature>
<evidence type="ECO:0000256" key="2">
    <source>
        <dbReference type="ARBA" id="ARBA00010992"/>
    </source>
</evidence>
<keyword evidence="3" id="KW-0813">Transport</keyword>
<keyword evidence="10" id="KW-1185">Reference proteome</keyword>
<evidence type="ECO:0000256" key="5">
    <source>
        <dbReference type="ARBA" id="ARBA00022989"/>
    </source>
</evidence>
<name>A0A4Y8D753_9HELO</name>
<dbReference type="GO" id="GO:0005351">
    <property type="term" value="F:carbohydrate:proton symporter activity"/>
    <property type="evidence" value="ECO:0007669"/>
    <property type="project" value="TreeGrafter"/>
</dbReference>
<feature type="transmembrane region" description="Helical" evidence="7">
    <location>
        <begin position="112"/>
        <end position="130"/>
    </location>
</feature>
<gene>
    <name evidence="9" type="ORF">BOTCAL_0117g00080</name>
</gene>
<keyword evidence="5 7" id="KW-1133">Transmembrane helix</keyword>
<evidence type="ECO:0000313" key="9">
    <source>
        <dbReference type="EMBL" id="TEY69060.1"/>
    </source>
</evidence>
<organism evidence="9 10">
    <name type="scientific">Botryotinia calthae</name>
    <dbReference type="NCBI Taxonomy" id="38488"/>
    <lineage>
        <taxon>Eukaryota</taxon>
        <taxon>Fungi</taxon>
        <taxon>Dikarya</taxon>
        <taxon>Ascomycota</taxon>
        <taxon>Pezizomycotina</taxon>
        <taxon>Leotiomycetes</taxon>
        <taxon>Helotiales</taxon>
        <taxon>Sclerotiniaceae</taxon>
        <taxon>Botryotinia</taxon>
    </lineage>
</organism>
<protein>
    <recommendedName>
        <fullName evidence="8">Major facilitator superfamily (MFS) profile domain-containing protein</fullName>
    </recommendedName>
</protein>
<evidence type="ECO:0000256" key="4">
    <source>
        <dbReference type="ARBA" id="ARBA00022692"/>
    </source>
</evidence>
<feature type="transmembrane region" description="Helical" evidence="7">
    <location>
        <begin position="85"/>
        <end position="105"/>
    </location>
</feature>
<accession>A0A4Y8D753</accession>
<dbReference type="PRINTS" id="PR00171">
    <property type="entry name" value="SUGRTRNSPORT"/>
</dbReference>
<evidence type="ECO:0000259" key="8">
    <source>
        <dbReference type="PROSITE" id="PS50850"/>
    </source>
</evidence>
<comment type="subcellular location">
    <subcellularLocation>
        <location evidence="1">Membrane</location>
        <topology evidence="1">Multi-pass membrane protein</topology>
    </subcellularLocation>
</comment>
<dbReference type="Pfam" id="PF00083">
    <property type="entry name" value="Sugar_tr"/>
    <property type="match status" value="1"/>
</dbReference>
<dbReference type="InterPro" id="IPR005828">
    <property type="entry name" value="MFS_sugar_transport-like"/>
</dbReference>
<evidence type="ECO:0000256" key="6">
    <source>
        <dbReference type="ARBA" id="ARBA00023136"/>
    </source>
</evidence>
<comment type="caution">
    <text evidence="9">The sequence shown here is derived from an EMBL/GenBank/DDBJ whole genome shotgun (WGS) entry which is preliminary data.</text>
</comment>
<dbReference type="PANTHER" id="PTHR48022">
    <property type="entry name" value="PLASTIDIC GLUCOSE TRANSPORTER 4"/>
    <property type="match status" value="1"/>
</dbReference>
<evidence type="ECO:0000256" key="1">
    <source>
        <dbReference type="ARBA" id="ARBA00004141"/>
    </source>
</evidence>
<dbReference type="InterPro" id="IPR020846">
    <property type="entry name" value="MFS_dom"/>
</dbReference>
<evidence type="ECO:0000256" key="3">
    <source>
        <dbReference type="ARBA" id="ARBA00022448"/>
    </source>
</evidence>
<reference evidence="9 10" key="1">
    <citation type="submission" date="2017-11" db="EMBL/GenBank/DDBJ databases">
        <title>Comparative genomics of Botrytis spp.</title>
        <authorList>
            <person name="Valero-Jimenez C.A."/>
            <person name="Tapia P."/>
            <person name="Veloso J."/>
            <person name="Silva-Moreno E."/>
            <person name="Staats M."/>
            <person name="Valdes J.H."/>
            <person name="Van Kan J.A.L."/>
        </authorList>
    </citation>
    <scope>NUCLEOTIDE SEQUENCE [LARGE SCALE GENOMIC DNA]</scope>
    <source>
        <strain evidence="9 10">MUCL2830</strain>
    </source>
</reference>